<keyword evidence="6" id="KW-0175">Coiled coil</keyword>
<dbReference type="GO" id="GO:0009007">
    <property type="term" value="F:site-specific DNA-methyltransferase (adenine-specific) activity"/>
    <property type="evidence" value="ECO:0007669"/>
    <property type="project" value="UniProtKB-EC"/>
</dbReference>
<feature type="domain" description="Type II methyltransferase M.TaqI-like" evidence="7">
    <location>
        <begin position="347"/>
        <end position="574"/>
    </location>
</feature>
<dbReference type="InterPro" id="IPR029063">
    <property type="entry name" value="SAM-dependent_MTases_sf"/>
</dbReference>
<comment type="catalytic activity">
    <reaction evidence="5">
        <text>a 2'-deoxyadenosine in DNA + S-adenosyl-L-methionine = an N(6)-methyl-2'-deoxyadenosine in DNA + S-adenosyl-L-homocysteine + H(+)</text>
        <dbReference type="Rhea" id="RHEA:15197"/>
        <dbReference type="Rhea" id="RHEA-COMP:12418"/>
        <dbReference type="Rhea" id="RHEA-COMP:12419"/>
        <dbReference type="ChEBI" id="CHEBI:15378"/>
        <dbReference type="ChEBI" id="CHEBI:57856"/>
        <dbReference type="ChEBI" id="CHEBI:59789"/>
        <dbReference type="ChEBI" id="CHEBI:90615"/>
        <dbReference type="ChEBI" id="CHEBI:90616"/>
        <dbReference type="EC" id="2.1.1.72"/>
    </reaction>
</comment>
<dbReference type="Pfam" id="PF07669">
    <property type="entry name" value="Eco57I"/>
    <property type="match status" value="1"/>
</dbReference>
<sequence>MDKDTRNAIERATQRARKLLEEDFAAQLEGDFDVHRDGAVAAKAGKHLSARDAYRRERIVAAIEHKRAARMSPADAAGDYLRDAAFTTLNRFVALKMLEARELVQECLTKGEQSGGYREFCGLAPGLPLLPESAGYRLYLESLFDELSTEVKVLFDRRDPSSVLWPKRATFEELLEILNAAELAGVWGQDETLGWVYQYFNGGEERRKMREESQAPRNSRELAVRNQFFTPRYVVQFLTDNTLGRIWWEMRGTQTALAETCEYLVRKPGEEFNPRAKKDPRDLKVLDPACGSGHFLLYAFDLLLTIYEEAHGDVESPRSEATGRTLAQDYPSLEALRKAVPGLVLAHNLHGVDIDARCAQIAQLALWMRVQRAYQELSLARLERPQIRRSNIVIAEPLVADEQLTKEFVSQLGDAELGQVFTALVEKLNLAGDLGLLLPVETFMAQRLERGKTGNLFAPPEERIRAVLLRFVAEEGRVSTRRRLFAEDAAQGIGFLSVAEKAFDVVLMNPPFGEPTTAGKKAQNAHLASCDDDLGAAFMHASATRWARGGLTGVVSSSTLWFKHTLATWRQRILVGDESCVALGAHLGGHVLDNASVGAAATVVGPARENAEAVFFRCLRAEDKAMALAESIKDRRQGIERPPAFAVAIDALRAYRKSPLVYWISTALRSDMARFPPLEGTGADVRQGVACADDPRFVRAWWEMPVERVGTGEDWLPFAKSSEYSPFWDDITWIIRWERDGREVRAYDKARPQNTQYFGRPGVTFTRRAVLGFNPRAFPTGIGFGDMGSTAFPKEASASTLLGYFYSRPIEYILSFSNGSLQGRKGAYQNHYEVGQVADLPWPDFRPEVAKQVGELGEAISSAAILLLRHDETTHQHQPSRALRSAKTLDDYITAELAEDERLVGTALSARAALDELVSTSLGFKPEDVDAMKEDFAECDAPTDGPWCPQRPSLSDDVRKETARSLTSLAVGLAVGRFDVRRFAEDAPKLSPLTSFDVAPTTLLRSRKPKGYPIDLPSAAMLVVDRTDPDLADRLLGDALAHIWPDAVPDALSQLCGALRIDHLSSYLSDPGAAGFYTDHARRYSKSRRRAPLYTWFGTASGSFGVLVMAPAATSDTLFILRNEVLAPRLARAERAVEAARSDVEEKGNTATRAALAAAEALVTELREVAAELDRVIPLWAPNVDDGVVVNTAPFFRLIPHRDSRSKAEVAWKELCDGDLDWSRLAMRFWPERVVPKCATDRSLAIAHGLEDVFWVEGTDGKDAGKWAARKTPTKSVDELVAERTSPAVKAALKSLLEAPVASGAAKKTKKGKAHA</sequence>
<evidence type="ECO:0000256" key="5">
    <source>
        <dbReference type="ARBA" id="ARBA00047942"/>
    </source>
</evidence>
<evidence type="ECO:0000256" key="4">
    <source>
        <dbReference type="ARBA" id="ARBA00022691"/>
    </source>
</evidence>
<evidence type="ECO:0000256" key="2">
    <source>
        <dbReference type="ARBA" id="ARBA00022603"/>
    </source>
</evidence>
<keyword evidence="2 8" id="KW-0489">Methyltransferase</keyword>
<dbReference type="InterPro" id="IPR011639">
    <property type="entry name" value="MethylTrfase_TaqI-like_dom"/>
</dbReference>
<feature type="coiled-coil region" evidence="6">
    <location>
        <begin position="1130"/>
        <end position="1176"/>
    </location>
</feature>
<reference evidence="8" key="1">
    <citation type="submission" date="2012-09" db="EMBL/GenBank/DDBJ databases">
        <title>Metagenomic Characterization of a Microbial Community in Wastewater Detects High Levels of Antibiotic Resistance.</title>
        <authorList>
            <person name="Abrams M."/>
            <person name="Caldwell A."/>
            <person name="Vandaei E."/>
            <person name="Lee W."/>
            <person name="Perrott J."/>
            <person name="Khan S.Y."/>
            <person name="Ta J."/>
            <person name="Romero D."/>
            <person name="Nguyen V."/>
            <person name="Pourmand N."/>
            <person name="Ouverney C.C."/>
        </authorList>
    </citation>
    <scope>NUCLEOTIDE SEQUENCE</scope>
</reference>
<dbReference type="EMBL" id="JX649906">
    <property type="protein sequence ID" value="AGC72566.1"/>
    <property type="molecule type" value="Genomic_DNA"/>
</dbReference>
<keyword evidence="4" id="KW-0949">S-adenosyl-L-methionine</keyword>
<evidence type="ECO:0000256" key="3">
    <source>
        <dbReference type="ARBA" id="ARBA00022679"/>
    </source>
</evidence>
<evidence type="ECO:0000259" key="7">
    <source>
        <dbReference type="Pfam" id="PF07669"/>
    </source>
</evidence>
<dbReference type="InterPro" id="IPR050953">
    <property type="entry name" value="N4_N6_ade-DNA_methylase"/>
</dbReference>
<keyword evidence="3" id="KW-0808">Transferase</keyword>
<dbReference type="PRINTS" id="PR00507">
    <property type="entry name" value="N12N6MTFRASE"/>
</dbReference>
<dbReference type="InterPro" id="IPR002052">
    <property type="entry name" value="DNA_methylase_N6_adenine_CS"/>
</dbReference>
<dbReference type="Gene3D" id="3.40.50.150">
    <property type="entry name" value="Vaccinia Virus protein VP39"/>
    <property type="match status" value="1"/>
</dbReference>
<evidence type="ECO:0000256" key="6">
    <source>
        <dbReference type="SAM" id="Coils"/>
    </source>
</evidence>
<evidence type="ECO:0000313" key="8">
    <source>
        <dbReference type="EMBL" id="AGC72566.1"/>
    </source>
</evidence>
<proteinExistence type="predicted"/>
<name>L7VYN3_9BACT</name>
<dbReference type="NCBIfam" id="NF033452">
    <property type="entry name" value="BREX_1_MTaseX"/>
    <property type="match status" value="1"/>
</dbReference>
<dbReference type="GO" id="GO:0003676">
    <property type="term" value="F:nucleic acid binding"/>
    <property type="evidence" value="ECO:0007669"/>
    <property type="project" value="InterPro"/>
</dbReference>
<evidence type="ECO:0000256" key="1">
    <source>
        <dbReference type="ARBA" id="ARBA00011900"/>
    </source>
</evidence>
<dbReference type="GO" id="GO:0032259">
    <property type="term" value="P:methylation"/>
    <property type="evidence" value="ECO:0007669"/>
    <property type="project" value="UniProtKB-KW"/>
</dbReference>
<organism evidence="8">
    <name type="scientific">uncultured bacterium A1Q1_fos_1870</name>
    <dbReference type="NCBI Taxonomy" id="1256554"/>
    <lineage>
        <taxon>Bacteria</taxon>
        <taxon>environmental samples</taxon>
    </lineage>
</organism>
<dbReference type="GO" id="GO:0006304">
    <property type="term" value="P:DNA modification"/>
    <property type="evidence" value="ECO:0007669"/>
    <property type="project" value="InterPro"/>
</dbReference>
<dbReference type="REBASE" id="60197">
    <property type="entry name" value="UbaA1Q1ORFDP"/>
</dbReference>
<dbReference type="EC" id="2.1.1.72" evidence="1"/>
<accession>L7VYN3</accession>
<dbReference type="PANTHER" id="PTHR33841">
    <property type="entry name" value="DNA METHYLTRANSFERASE YEEA-RELATED"/>
    <property type="match status" value="1"/>
</dbReference>
<dbReference type="InterPro" id="IPR047939">
    <property type="entry name" value="BREX_1_PglX"/>
</dbReference>
<protein>
    <recommendedName>
        <fullName evidence="1">site-specific DNA-methyltransferase (adenine-specific)</fullName>
        <ecNumber evidence="1">2.1.1.72</ecNumber>
    </recommendedName>
</protein>
<dbReference type="PROSITE" id="PS00092">
    <property type="entry name" value="N6_MTASE"/>
    <property type="match status" value="1"/>
</dbReference>
<dbReference type="PANTHER" id="PTHR33841:SF1">
    <property type="entry name" value="DNA METHYLTRANSFERASE A"/>
    <property type="match status" value="1"/>
</dbReference>
<dbReference type="SUPFAM" id="SSF53335">
    <property type="entry name" value="S-adenosyl-L-methionine-dependent methyltransferases"/>
    <property type="match status" value="1"/>
</dbReference>